<dbReference type="Pfam" id="PF13180">
    <property type="entry name" value="PDZ_2"/>
    <property type="match status" value="1"/>
</dbReference>
<comment type="caution">
    <text evidence="2">The sequence shown here is derived from an EMBL/GenBank/DDBJ whole genome shotgun (WGS) entry which is preliminary data.</text>
</comment>
<protein>
    <submittedName>
        <fullName evidence="2">M28 family peptidase</fullName>
    </submittedName>
</protein>
<dbReference type="SUPFAM" id="SSF50156">
    <property type="entry name" value="PDZ domain-like"/>
    <property type="match status" value="1"/>
</dbReference>
<dbReference type="AlphaFoldDB" id="A0A3N4M5B8"/>
<dbReference type="Gene3D" id="3.40.630.10">
    <property type="entry name" value="Zn peptidases"/>
    <property type="match status" value="2"/>
</dbReference>
<evidence type="ECO:0000313" key="2">
    <source>
        <dbReference type="EMBL" id="RPD38421.1"/>
    </source>
</evidence>
<dbReference type="InterPro" id="IPR007484">
    <property type="entry name" value="Peptidase_M28"/>
</dbReference>
<sequence>MAAHPQKKADRKTLGNLQTHVTYLSSDKLEGRRTGTAGEQLAAVYIAEQMKLAGVSPKGDSEYLQTFIVREGKEPGNKTRLIINHTALPAGQYLPLPFSATKAAKGEVLPGVNEPDNVWLINVKASEDEINPHGEPLDFYVKKTKEAKENGATGIVFFNGHEDFRTVTRWLDGKETPLAIPAVWVGPEASKTLSADDANGFQLEVEVDFKPSKRTGTNVVGFIDNGAATTVVLGAHYDHLGYGEDHNSLAPSEKAIHNGADDNASGTAALIELGRLLKASKLKNNNYLLVAFSGEELGLFGSKYFTEHTAVPMTAVNYMVNMDMVGRLSKEKGLQIGGTGTSPAWGTVLKSTVPPDLKVSYDSSGTGPSDHTSFYRKDVPVLFFFTGTHSDYHKPGDDADKINYEGGLTVVKLVYDIIEKTNAQPKLAFTKTREQQMGTSARFSVTLGIMPDYTWTNGGVKVDGVTDGKPAKKAGILTGDLITQLGDYPVSDIETYMTALGKFKAGDKTTVKVKRGETDKVFDISF</sequence>
<dbReference type="PANTHER" id="PTHR12147:SF26">
    <property type="entry name" value="PEPTIDASE M28 DOMAIN-CONTAINING PROTEIN"/>
    <property type="match status" value="1"/>
</dbReference>
<keyword evidence="3" id="KW-1185">Reference proteome</keyword>
<feature type="domain" description="PDZ" evidence="1">
    <location>
        <begin position="445"/>
        <end position="517"/>
    </location>
</feature>
<accession>A0A3N4M5B8</accession>
<dbReference type="InterPro" id="IPR036034">
    <property type="entry name" value="PDZ_sf"/>
</dbReference>
<evidence type="ECO:0000259" key="1">
    <source>
        <dbReference type="SMART" id="SM00228"/>
    </source>
</evidence>
<dbReference type="OrthoDB" id="1521787at2"/>
<organism evidence="2 3">
    <name type="scientific">Chitinophaga barathri</name>
    <dbReference type="NCBI Taxonomy" id="1647451"/>
    <lineage>
        <taxon>Bacteria</taxon>
        <taxon>Pseudomonadati</taxon>
        <taxon>Bacteroidota</taxon>
        <taxon>Chitinophagia</taxon>
        <taxon>Chitinophagales</taxon>
        <taxon>Chitinophagaceae</taxon>
        <taxon>Chitinophaga</taxon>
    </lineage>
</organism>
<dbReference type="InterPro" id="IPR001478">
    <property type="entry name" value="PDZ"/>
</dbReference>
<dbReference type="EMBL" id="RMBX01000015">
    <property type="protein sequence ID" value="RPD38421.1"/>
    <property type="molecule type" value="Genomic_DNA"/>
</dbReference>
<dbReference type="Pfam" id="PF04389">
    <property type="entry name" value="Peptidase_M28"/>
    <property type="match status" value="1"/>
</dbReference>
<gene>
    <name evidence="2" type="ORF">EG028_24430</name>
</gene>
<dbReference type="GO" id="GO:0006508">
    <property type="term" value="P:proteolysis"/>
    <property type="evidence" value="ECO:0007669"/>
    <property type="project" value="InterPro"/>
</dbReference>
<dbReference type="InterPro" id="IPR045175">
    <property type="entry name" value="M28_fam"/>
</dbReference>
<dbReference type="Proteomes" id="UP000279089">
    <property type="component" value="Unassembled WGS sequence"/>
</dbReference>
<name>A0A3N4M5B8_9BACT</name>
<evidence type="ECO:0000313" key="3">
    <source>
        <dbReference type="Proteomes" id="UP000279089"/>
    </source>
</evidence>
<dbReference type="Gene3D" id="2.30.42.10">
    <property type="match status" value="1"/>
</dbReference>
<dbReference type="GO" id="GO:0008235">
    <property type="term" value="F:metalloexopeptidase activity"/>
    <property type="evidence" value="ECO:0007669"/>
    <property type="project" value="InterPro"/>
</dbReference>
<dbReference type="SMART" id="SM00228">
    <property type="entry name" value="PDZ"/>
    <property type="match status" value="1"/>
</dbReference>
<dbReference type="SUPFAM" id="SSF53187">
    <property type="entry name" value="Zn-dependent exopeptidases"/>
    <property type="match status" value="1"/>
</dbReference>
<dbReference type="PANTHER" id="PTHR12147">
    <property type="entry name" value="METALLOPEPTIDASE M28 FAMILY MEMBER"/>
    <property type="match status" value="1"/>
</dbReference>
<proteinExistence type="predicted"/>
<reference evidence="3" key="1">
    <citation type="submission" date="2018-11" db="EMBL/GenBank/DDBJ databases">
        <title>Chitinophaga lutea sp.nov., isolate from arsenic contaminated soil.</title>
        <authorList>
            <person name="Zong Y."/>
        </authorList>
    </citation>
    <scope>NUCLEOTIDE SEQUENCE [LARGE SCALE GENOMIC DNA]</scope>
    <source>
        <strain evidence="3">YLT18</strain>
    </source>
</reference>